<dbReference type="AlphaFoldDB" id="A0A7R7TFL2"/>
<dbReference type="InterPro" id="IPR033786">
    <property type="entry name" value="TTHB210-like"/>
</dbReference>
<dbReference type="InterPro" id="IPR040832">
    <property type="entry name" value="TTHB210-like_dom"/>
</dbReference>
<gene>
    <name evidence="2" type="ORF">TthHB5018_b21970</name>
</gene>
<protein>
    <recommendedName>
        <fullName evidence="1">TTHB210-like domain-containing protein</fullName>
    </recommendedName>
</protein>
<evidence type="ECO:0000259" key="1">
    <source>
        <dbReference type="Pfam" id="PF18197"/>
    </source>
</evidence>
<evidence type="ECO:0000313" key="3">
    <source>
        <dbReference type="Proteomes" id="UP000596099"/>
    </source>
</evidence>
<sequence length="151" mass="16370">MRKAKALVMVSLAVALGLGLAQMLQVRKAPPSAPYVNVSEALKGALPNFIPGLGTLYVDPSTLPEGPFLAYDRAGNLVKVVFMVPLKKLNESHKYVDIGTKTLRALGITRIDHVNLIPSGPHPGVSEPHYHIELVLVSVDQERKVLEGEPY</sequence>
<evidence type="ECO:0000313" key="2">
    <source>
        <dbReference type="EMBL" id="BCP67263.1"/>
    </source>
</evidence>
<keyword evidence="2" id="KW-0614">Plasmid</keyword>
<geneLocation type="plasmid" evidence="2 3">
    <name>pHB5018b</name>
</geneLocation>
<organism evidence="2 3">
    <name type="scientific">Thermus thermophilus</name>
    <dbReference type="NCBI Taxonomy" id="274"/>
    <lineage>
        <taxon>Bacteria</taxon>
        <taxon>Thermotogati</taxon>
        <taxon>Deinococcota</taxon>
        <taxon>Deinococci</taxon>
        <taxon>Thermales</taxon>
        <taxon>Thermaceae</taxon>
        <taxon>Thermus</taxon>
    </lineage>
</organism>
<dbReference type="Proteomes" id="UP000596099">
    <property type="component" value="Plasmid pHB5018b"/>
</dbReference>
<reference evidence="3" key="1">
    <citation type="submission" date="2021-01" db="EMBL/GenBank/DDBJ databases">
        <title>Complete Genome Sequence of Thermus thermophilus Strain HB5018, Isolated from Mine Onsen Hot Spring.</title>
        <authorList>
            <person name="Miyazaki K."/>
            <person name="Moriya T."/>
            <person name="Nemoto N."/>
            <person name="Oshima T."/>
            <person name="Yura K."/>
            <person name="Bessho Y."/>
        </authorList>
    </citation>
    <scope>NUCLEOTIDE SEQUENCE [LARGE SCALE GENOMIC DNA]</scope>
    <source>
        <strain evidence="3">HB5018</strain>
        <plasmid evidence="3">pHB5018b</plasmid>
    </source>
</reference>
<dbReference type="RefSeq" id="WP_201351483.1">
    <property type="nucleotide sequence ID" value="NZ_AP024271.1"/>
</dbReference>
<dbReference type="EMBL" id="AP024271">
    <property type="protein sequence ID" value="BCP67263.1"/>
    <property type="molecule type" value="Genomic_DNA"/>
</dbReference>
<feature type="domain" description="TTHB210-like" evidence="1">
    <location>
        <begin position="72"/>
        <end position="117"/>
    </location>
</feature>
<proteinExistence type="predicted"/>
<dbReference type="Gene3D" id="3.30.200.270">
    <property type="match status" value="1"/>
</dbReference>
<accession>A0A7R7TFL2</accession>
<dbReference type="Pfam" id="PF18197">
    <property type="entry name" value="TTHB210-like"/>
    <property type="match status" value="1"/>
</dbReference>
<dbReference type="CDD" id="cd11669">
    <property type="entry name" value="TTHB210-like"/>
    <property type="match status" value="1"/>
</dbReference>
<name>A0A7R7TFL2_THETH</name>